<feature type="binding site" evidence="10">
    <location>
        <position position="150"/>
    </location>
    <ligand>
        <name>Mn(2+)</name>
        <dbReference type="ChEBI" id="CHEBI:29035"/>
    </ligand>
</feature>
<dbReference type="HAMAP" id="MF_01470">
    <property type="entry name" value="Cas1"/>
    <property type="match status" value="1"/>
</dbReference>
<comment type="function">
    <text evidence="10">CRISPR (clustered regularly interspaced short palindromic repeat), is an adaptive immune system that provides protection against mobile genetic elements (viruses, transposable elements and conjugative plasmids). CRISPR clusters contain spacers, sequences complementary to antecedent mobile elements, and target invading nucleic acids. CRISPR clusters are transcribed and processed into CRISPR RNA (crRNA). Acts as a dsDNA endonuclease. Involved in the integration of spacer DNA into the CRISPR cassette.</text>
</comment>
<dbReference type="InterPro" id="IPR019855">
    <property type="entry name" value="CRISPR-assoc_Cas1_NMENI"/>
</dbReference>
<evidence type="ECO:0000256" key="10">
    <source>
        <dbReference type="HAMAP-Rule" id="MF_01470"/>
    </source>
</evidence>
<dbReference type="AlphaFoldDB" id="A0A4R6IDY7"/>
<evidence type="ECO:0000256" key="1">
    <source>
        <dbReference type="ARBA" id="ARBA00022722"/>
    </source>
</evidence>
<comment type="similarity">
    <text evidence="10">Belongs to the CRISPR-associated endonuclease Cas1 family.</text>
</comment>
<keyword evidence="5 10" id="KW-0460">Magnesium</keyword>
<protein>
    <recommendedName>
        <fullName evidence="10">CRISPR-associated endonuclease Cas1</fullName>
        <ecNumber evidence="10">3.1.-.-</ecNumber>
    </recommendedName>
</protein>
<comment type="caution">
    <text evidence="11">The sequence shown here is derived from an EMBL/GenBank/DDBJ whole genome shotgun (WGS) entry which is preliminary data.</text>
</comment>
<dbReference type="PANTHER" id="PTHR34353:SF2">
    <property type="entry name" value="CRISPR-ASSOCIATED ENDONUCLEASE CAS1 1"/>
    <property type="match status" value="1"/>
</dbReference>
<evidence type="ECO:0000256" key="9">
    <source>
        <dbReference type="ARBA" id="ARBA00038592"/>
    </source>
</evidence>
<keyword evidence="8 10" id="KW-0464">Manganese</keyword>
<dbReference type="Proteomes" id="UP000295518">
    <property type="component" value="Unassembled WGS sequence"/>
</dbReference>
<name>A0A4R6IDY7_9MOLU</name>
<evidence type="ECO:0000256" key="6">
    <source>
        <dbReference type="ARBA" id="ARBA00023118"/>
    </source>
</evidence>
<reference evidence="11 12" key="1">
    <citation type="submission" date="2019-03" db="EMBL/GenBank/DDBJ databases">
        <title>Genomic Encyclopedia of Archaeal and Bacterial Type Strains, Phase II (KMG-II): from individual species to whole genera.</title>
        <authorList>
            <person name="Goeker M."/>
        </authorList>
    </citation>
    <scope>NUCLEOTIDE SEQUENCE [LARGE SCALE GENOMIC DNA]</scope>
    <source>
        <strain evidence="11 12">ATCC 700618</strain>
    </source>
</reference>
<comment type="cofactor">
    <cofactor evidence="10">
        <name>Mg(2+)</name>
        <dbReference type="ChEBI" id="CHEBI:18420"/>
    </cofactor>
    <cofactor evidence="10">
        <name>Mn(2+)</name>
        <dbReference type="ChEBI" id="CHEBI:29035"/>
    </cofactor>
</comment>
<feature type="binding site" evidence="10">
    <location>
        <position position="225"/>
    </location>
    <ligand>
        <name>Mn(2+)</name>
        <dbReference type="ChEBI" id="CHEBI:29035"/>
    </ligand>
</feature>
<keyword evidence="1 10" id="KW-0540">Nuclease</keyword>
<evidence type="ECO:0000256" key="5">
    <source>
        <dbReference type="ARBA" id="ARBA00022842"/>
    </source>
</evidence>
<keyword evidence="4 10" id="KW-0378">Hydrolase</keyword>
<keyword evidence="2 10" id="KW-0479">Metal-binding</keyword>
<evidence type="ECO:0000313" key="11">
    <source>
        <dbReference type="EMBL" id="TDO19926.1"/>
    </source>
</evidence>
<dbReference type="GO" id="GO:0016787">
    <property type="term" value="F:hydrolase activity"/>
    <property type="evidence" value="ECO:0007669"/>
    <property type="project" value="UniProtKB-KW"/>
</dbReference>
<evidence type="ECO:0000256" key="4">
    <source>
        <dbReference type="ARBA" id="ARBA00022801"/>
    </source>
</evidence>
<proteinExistence type="inferred from homology"/>
<dbReference type="InterPro" id="IPR002729">
    <property type="entry name" value="CRISPR-assoc_Cas1"/>
</dbReference>
<accession>A0A4R6IDY7</accession>
<dbReference type="NCBIfam" id="TIGR00287">
    <property type="entry name" value="cas1"/>
    <property type="match status" value="1"/>
</dbReference>
<dbReference type="GO" id="GO:0004520">
    <property type="term" value="F:DNA endonuclease activity"/>
    <property type="evidence" value="ECO:0007669"/>
    <property type="project" value="InterPro"/>
</dbReference>
<evidence type="ECO:0000256" key="7">
    <source>
        <dbReference type="ARBA" id="ARBA00023125"/>
    </source>
</evidence>
<dbReference type="InterPro" id="IPR042206">
    <property type="entry name" value="CRISPR-assoc_Cas1_C"/>
</dbReference>
<comment type="subunit">
    <text evidence="9 10">Homodimer, forms a heterotetramer with a Cas2 homodimer.</text>
</comment>
<dbReference type="InterPro" id="IPR050646">
    <property type="entry name" value="Cas1"/>
</dbReference>
<dbReference type="GO" id="GO:0051607">
    <property type="term" value="P:defense response to virus"/>
    <property type="evidence" value="ECO:0007669"/>
    <property type="project" value="UniProtKB-UniRule"/>
</dbReference>
<dbReference type="OrthoDB" id="9803119at2"/>
<gene>
    <name evidence="10" type="primary">cas1</name>
    <name evidence="11" type="ORF">EI74_0566</name>
</gene>
<dbReference type="Pfam" id="PF01867">
    <property type="entry name" value="Cas_Cas1"/>
    <property type="match status" value="1"/>
</dbReference>
<dbReference type="GO" id="GO:0046872">
    <property type="term" value="F:metal ion binding"/>
    <property type="evidence" value="ECO:0007669"/>
    <property type="project" value="UniProtKB-UniRule"/>
</dbReference>
<evidence type="ECO:0000313" key="12">
    <source>
        <dbReference type="Proteomes" id="UP000295518"/>
    </source>
</evidence>
<dbReference type="GO" id="GO:0043571">
    <property type="term" value="P:maintenance of CRISPR repeat elements"/>
    <property type="evidence" value="ECO:0007669"/>
    <property type="project" value="UniProtKB-UniRule"/>
</dbReference>
<organism evidence="11 12">
    <name type="scientific">Mycoplasma testudineum</name>
    <dbReference type="NCBI Taxonomy" id="244584"/>
    <lineage>
        <taxon>Bacteria</taxon>
        <taxon>Bacillati</taxon>
        <taxon>Mycoplasmatota</taxon>
        <taxon>Mollicutes</taxon>
        <taxon>Mycoplasmataceae</taxon>
        <taxon>Mycoplasma</taxon>
    </lineage>
</organism>
<dbReference type="EMBL" id="SNWN01000012">
    <property type="protein sequence ID" value="TDO19926.1"/>
    <property type="molecule type" value="Genomic_DNA"/>
</dbReference>
<keyword evidence="12" id="KW-1185">Reference proteome</keyword>
<sequence>MGWKTVEITSDDYLRLYLNNLYIQRGEKKILININDIDTLIIDSYSATLSVRLIQALVNANVNIILHNAKHEPSAFIVPIQGNNMSLKVLEKQLQWTKIYKNNVWRKIVANKIINQSRLLKNLNLLDEENELKFVEYRETIKGLDITNREGHAAKLYWKLLFGPEFIRDTDALKFHVINSMLNFGYTVLRSYYTKSIVKKGLDSRISLFHKSVTNFFSLASDLMEPLRVYVDEIVYKHKDSISFSLEIKEEIIKSFTSKIYYFDSYQFINNLIDQSVDILVRGEQWKEIFIWE</sequence>
<keyword evidence="7 10" id="KW-0238">DNA-binding</keyword>
<dbReference type="RefSeq" id="WP_094254727.1">
    <property type="nucleotide sequence ID" value="NZ_NNCE01000004.1"/>
</dbReference>
<dbReference type="NCBIfam" id="TIGR03639">
    <property type="entry name" value="cas1_NMENI"/>
    <property type="match status" value="1"/>
</dbReference>
<dbReference type="GO" id="GO:0003677">
    <property type="term" value="F:DNA binding"/>
    <property type="evidence" value="ECO:0007669"/>
    <property type="project" value="UniProtKB-KW"/>
</dbReference>
<keyword evidence="3 10" id="KW-0255">Endonuclease</keyword>
<evidence type="ECO:0000256" key="8">
    <source>
        <dbReference type="ARBA" id="ARBA00023211"/>
    </source>
</evidence>
<dbReference type="EC" id="3.1.-.-" evidence="10"/>
<dbReference type="PANTHER" id="PTHR34353">
    <property type="entry name" value="CRISPR-ASSOCIATED ENDONUCLEASE CAS1 1"/>
    <property type="match status" value="1"/>
</dbReference>
<keyword evidence="6 10" id="KW-0051">Antiviral defense</keyword>
<evidence type="ECO:0000256" key="3">
    <source>
        <dbReference type="ARBA" id="ARBA00022759"/>
    </source>
</evidence>
<evidence type="ECO:0000256" key="2">
    <source>
        <dbReference type="ARBA" id="ARBA00022723"/>
    </source>
</evidence>
<feature type="binding site" evidence="10">
    <location>
        <position position="210"/>
    </location>
    <ligand>
        <name>Mn(2+)</name>
        <dbReference type="ChEBI" id="CHEBI:29035"/>
    </ligand>
</feature>
<dbReference type="Gene3D" id="1.20.120.920">
    <property type="entry name" value="CRISPR-associated endonuclease Cas1, C-terminal domain"/>
    <property type="match status" value="1"/>
</dbReference>